<sequence length="124" mass="13879">MEQFFGMHGAIHGITGGDLAGKCPRGTNSSNCPFDGAPTTSSNEPLFHLHHGNVDRLWWLWQEKNRNNKFAFHGGSVQVNSIPVLSSGDAYCLLLELYGHGQVPEWRPALAQYQRHDSWCRCVN</sequence>
<evidence type="ECO:0000259" key="3">
    <source>
        <dbReference type="Pfam" id="PF00264"/>
    </source>
</evidence>
<keyword evidence="2" id="KW-0186">Copper</keyword>
<dbReference type="Pfam" id="PF00264">
    <property type="entry name" value="Tyrosinase"/>
    <property type="match status" value="1"/>
</dbReference>
<proteinExistence type="predicted"/>
<dbReference type="GO" id="GO:0046872">
    <property type="term" value="F:metal ion binding"/>
    <property type="evidence" value="ECO:0007669"/>
    <property type="project" value="UniProtKB-KW"/>
</dbReference>
<name>A0A074SDL0_9AGAM</name>
<dbReference type="Gene3D" id="1.10.1280.10">
    <property type="entry name" value="Di-copper center containing domain from catechol oxidase"/>
    <property type="match status" value="1"/>
</dbReference>
<dbReference type="STRING" id="1423351.A0A074SDL0"/>
<evidence type="ECO:0000256" key="1">
    <source>
        <dbReference type="ARBA" id="ARBA00022723"/>
    </source>
</evidence>
<evidence type="ECO:0000313" key="4">
    <source>
        <dbReference type="EMBL" id="KEP48132.1"/>
    </source>
</evidence>
<organism evidence="4 5">
    <name type="scientific">Rhizoctonia solani 123E</name>
    <dbReference type="NCBI Taxonomy" id="1423351"/>
    <lineage>
        <taxon>Eukaryota</taxon>
        <taxon>Fungi</taxon>
        <taxon>Dikarya</taxon>
        <taxon>Basidiomycota</taxon>
        <taxon>Agaricomycotina</taxon>
        <taxon>Agaricomycetes</taxon>
        <taxon>Cantharellales</taxon>
        <taxon>Ceratobasidiaceae</taxon>
        <taxon>Rhizoctonia</taxon>
    </lineage>
</organism>
<gene>
    <name evidence="4" type="ORF">V565_132940</name>
</gene>
<dbReference type="SUPFAM" id="SSF48056">
    <property type="entry name" value="Di-copper centre-containing domain"/>
    <property type="match status" value="1"/>
</dbReference>
<keyword evidence="1" id="KW-0479">Metal-binding</keyword>
<accession>A0A074SDL0</accession>
<feature type="domain" description="Tyrosinase copper-binding" evidence="3">
    <location>
        <begin position="7"/>
        <end position="64"/>
    </location>
</feature>
<dbReference type="HOGENOM" id="CLU_2005203_0_0_1"/>
<dbReference type="EMBL" id="AZST01000571">
    <property type="protein sequence ID" value="KEP48132.1"/>
    <property type="molecule type" value="Genomic_DNA"/>
</dbReference>
<dbReference type="PANTHER" id="PTHR11474:SF126">
    <property type="entry name" value="TYROSINASE-LIKE PROTEIN TYR-1-RELATED"/>
    <property type="match status" value="1"/>
</dbReference>
<dbReference type="PANTHER" id="PTHR11474">
    <property type="entry name" value="TYROSINASE FAMILY MEMBER"/>
    <property type="match status" value="1"/>
</dbReference>
<evidence type="ECO:0000313" key="5">
    <source>
        <dbReference type="Proteomes" id="UP000027456"/>
    </source>
</evidence>
<dbReference type="InterPro" id="IPR002227">
    <property type="entry name" value="Tyrosinase_Cu-bd"/>
</dbReference>
<dbReference type="GO" id="GO:0016491">
    <property type="term" value="F:oxidoreductase activity"/>
    <property type="evidence" value="ECO:0007669"/>
    <property type="project" value="InterPro"/>
</dbReference>
<dbReference type="InterPro" id="IPR050316">
    <property type="entry name" value="Tyrosinase/Hemocyanin"/>
</dbReference>
<protein>
    <submittedName>
        <fullName evidence="4">Tyrosinase tyrosinase: common central domain protein</fullName>
    </submittedName>
</protein>
<keyword evidence="5" id="KW-1185">Reference proteome</keyword>
<evidence type="ECO:0000256" key="2">
    <source>
        <dbReference type="ARBA" id="ARBA00023008"/>
    </source>
</evidence>
<dbReference type="PRINTS" id="PR00092">
    <property type="entry name" value="TYROSINASE"/>
</dbReference>
<dbReference type="OrthoDB" id="6132182at2759"/>
<dbReference type="InterPro" id="IPR008922">
    <property type="entry name" value="Di-copper_centre_dom_sf"/>
</dbReference>
<dbReference type="AlphaFoldDB" id="A0A074SDL0"/>
<dbReference type="Proteomes" id="UP000027456">
    <property type="component" value="Unassembled WGS sequence"/>
</dbReference>
<comment type="caution">
    <text evidence="4">The sequence shown here is derived from an EMBL/GenBank/DDBJ whole genome shotgun (WGS) entry which is preliminary data.</text>
</comment>
<reference evidence="4 5" key="1">
    <citation type="submission" date="2013-12" db="EMBL/GenBank/DDBJ databases">
        <authorList>
            <person name="Cubeta M."/>
            <person name="Pakala S."/>
            <person name="Fedorova N."/>
            <person name="Thomas E."/>
            <person name="Dean R."/>
            <person name="Jabaji S."/>
            <person name="Neate S."/>
            <person name="Toda T."/>
            <person name="Tavantzis S."/>
            <person name="Vilgalys R."/>
            <person name="Bharathan N."/>
            <person name="Pakala S."/>
            <person name="Losada L.S."/>
            <person name="Zafar N."/>
            <person name="Nierman W."/>
        </authorList>
    </citation>
    <scope>NUCLEOTIDE SEQUENCE [LARGE SCALE GENOMIC DNA]</scope>
    <source>
        <strain evidence="4 5">123E</strain>
    </source>
</reference>